<accession>A0A410W6Q2</accession>
<dbReference type="PRINTS" id="PR00111">
    <property type="entry name" value="ABHYDROLASE"/>
</dbReference>
<evidence type="ECO:0000313" key="2">
    <source>
        <dbReference type="EMBL" id="QAU51643.1"/>
    </source>
</evidence>
<sequence>MAILHSLQFGYGNPKTIVFLGSIGSTAQMWTPQLDAFAPTHHVIALDHRGHGESKVIDKPCTIQDMANDVLDTLDALGVRHFGVVGLSLGGAVAQYLAANSERVTRTVLMCTSANFADPEVWAKRIRIAKERGTKALADDIVARWFTPNYAEQHLATVAAFRRMLAQTDDTGYIRCCEALADFDFSDQLSNISAPVLAIAGANDQGTPPAELEAIADGVGGPSMLQVISPGSHILNVEAASDVNRLLRRHFVV</sequence>
<dbReference type="RefSeq" id="WP_128889204.1">
    <property type="nucleotide sequence ID" value="NZ_BMCX01000004.1"/>
</dbReference>
<dbReference type="Pfam" id="PF00561">
    <property type="entry name" value="Abhydrolase_1"/>
    <property type="match status" value="1"/>
</dbReference>
<keyword evidence="3" id="KW-1185">Reference proteome</keyword>
<dbReference type="PANTHER" id="PTHR43798:SF31">
    <property type="entry name" value="AB HYDROLASE SUPERFAMILY PROTEIN YCLE"/>
    <property type="match status" value="1"/>
</dbReference>
<organism evidence="2 3">
    <name type="scientific">Corynebacterium pelargi</name>
    <dbReference type="NCBI Taxonomy" id="1471400"/>
    <lineage>
        <taxon>Bacteria</taxon>
        <taxon>Bacillati</taxon>
        <taxon>Actinomycetota</taxon>
        <taxon>Actinomycetes</taxon>
        <taxon>Mycobacteriales</taxon>
        <taxon>Corynebacteriaceae</taxon>
        <taxon>Corynebacterium</taxon>
    </lineage>
</organism>
<keyword evidence="1 2" id="KW-0378">Hydrolase</keyword>
<dbReference type="InterPro" id="IPR026968">
    <property type="entry name" value="PcaD/CatD"/>
</dbReference>
<dbReference type="KEGG" id="cpeg:CPELA_01720"/>
<proteinExistence type="predicted"/>
<dbReference type="OrthoDB" id="9802489at2"/>
<dbReference type="InterPro" id="IPR000073">
    <property type="entry name" value="AB_hydrolase_1"/>
</dbReference>
<dbReference type="EC" id="3.1.1.24" evidence="2"/>
<dbReference type="SUPFAM" id="SSF53474">
    <property type="entry name" value="alpha/beta-Hydrolases"/>
    <property type="match status" value="1"/>
</dbReference>
<dbReference type="GO" id="GO:0047570">
    <property type="term" value="F:3-oxoadipate enol-lactonase activity"/>
    <property type="evidence" value="ECO:0007669"/>
    <property type="project" value="UniProtKB-EC"/>
</dbReference>
<evidence type="ECO:0000313" key="3">
    <source>
        <dbReference type="Proteomes" id="UP000288929"/>
    </source>
</evidence>
<dbReference type="AlphaFoldDB" id="A0A410W6Q2"/>
<name>A0A410W6Q2_9CORY</name>
<dbReference type="NCBIfam" id="TIGR02427">
    <property type="entry name" value="protocat_pcaD"/>
    <property type="match status" value="1"/>
</dbReference>
<dbReference type="PANTHER" id="PTHR43798">
    <property type="entry name" value="MONOACYLGLYCEROL LIPASE"/>
    <property type="match status" value="1"/>
</dbReference>
<dbReference type="InterPro" id="IPR050266">
    <property type="entry name" value="AB_hydrolase_sf"/>
</dbReference>
<dbReference type="GO" id="GO:0016020">
    <property type="term" value="C:membrane"/>
    <property type="evidence" value="ECO:0007669"/>
    <property type="project" value="TreeGrafter"/>
</dbReference>
<protein>
    <submittedName>
        <fullName evidence="2">3-oxoadipate enol-lactonase 2</fullName>
        <ecNumber evidence="2">3.1.1.24</ecNumber>
    </submittedName>
</protein>
<dbReference type="GO" id="GO:0042952">
    <property type="term" value="P:beta-ketoadipate pathway"/>
    <property type="evidence" value="ECO:0007669"/>
    <property type="project" value="InterPro"/>
</dbReference>
<dbReference type="Gene3D" id="3.40.50.1820">
    <property type="entry name" value="alpha/beta hydrolase"/>
    <property type="match status" value="1"/>
</dbReference>
<dbReference type="EMBL" id="CP035299">
    <property type="protein sequence ID" value="QAU51643.1"/>
    <property type="molecule type" value="Genomic_DNA"/>
</dbReference>
<reference evidence="2 3" key="1">
    <citation type="submission" date="2019-01" db="EMBL/GenBank/DDBJ databases">
        <authorList>
            <person name="Ruckert C."/>
            <person name="Busche T."/>
            <person name="Kalinowski J."/>
        </authorList>
    </citation>
    <scope>NUCLEOTIDE SEQUENCE [LARGE SCALE GENOMIC DNA]</scope>
    <source>
        <strain evidence="2 3">136/3</strain>
    </source>
</reference>
<gene>
    <name evidence="2" type="primary">catD</name>
    <name evidence="2" type="ORF">CPELA_01720</name>
</gene>
<evidence type="ECO:0000256" key="1">
    <source>
        <dbReference type="ARBA" id="ARBA00022801"/>
    </source>
</evidence>
<dbReference type="Proteomes" id="UP000288929">
    <property type="component" value="Chromosome"/>
</dbReference>
<dbReference type="InterPro" id="IPR029058">
    <property type="entry name" value="AB_hydrolase_fold"/>
</dbReference>